<dbReference type="PRINTS" id="PR00032">
    <property type="entry name" value="HTHARAC"/>
</dbReference>
<dbReference type="PROSITE" id="PS01124">
    <property type="entry name" value="HTH_ARAC_FAMILY_2"/>
    <property type="match status" value="1"/>
</dbReference>
<protein>
    <submittedName>
        <fullName evidence="5">Helix-turn-helix domain-containing protein</fullName>
    </submittedName>
</protein>
<sequence length="340" mass="39289">MIFNPGRRITACVSASIIKILPAWPRYNKISPREVPSLPTKQDYLERIQATIDYIEAHMAEELSLARLAAAAMFSEFHFHRVFQVMAGETVMEYVRKRRLARAAFQVAHSDERLLDIALECGFQNHETFTRAFKRMFDMTPADYRKRGIQPPEYGKLNVLQRKYNPYLGGIQMDYRIAKKPAFKVIGYELQTTNDGENLKEIPAFWQEYLKNGWEKKIPNRVHADSPVELGICHGFDMDAGTFLYLIGMEATDFDNVPDGLICREFGEAEYAVFSTPKVPEEQFSPSIQSTWQAIFGEWFPHSGYEHAGKPEFELYDERCGPGNELWQMDIYVPVKRKSE</sequence>
<evidence type="ECO:0000313" key="5">
    <source>
        <dbReference type="EMBL" id="NBD24116.1"/>
    </source>
</evidence>
<evidence type="ECO:0000259" key="4">
    <source>
        <dbReference type="PROSITE" id="PS01124"/>
    </source>
</evidence>
<evidence type="ECO:0000313" key="6">
    <source>
        <dbReference type="Proteomes" id="UP000665561"/>
    </source>
</evidence>
<dbReference type="Pfam" id="PF12833">
    <property type="entry name" value="HTH_18"/>
    <property type="match status" value="1"/>
</dbReference>
<dbReference type="SUPFAM" id="SSF46689">
    <property type="entry name" value="Homeodomain-like"/>
    <property type="match status" value="2"/>
</dbReference>
<feature type="domain" description="HTH araC/xylS-type" evidence="4">
    <location>
        <begin position="49"/>
        <end position="147"/>
    </location>
</feature>
<proteinExistence type="predicted"/>
<comment type="caution">
    <text evidence="5">The sequence shown here is derived from an EMBL/GenBank/DDBJ whole genome shotgun (WGS) entry which is preliminary data.</text>
</comment>
<dbReference type="PROSITE" id="PS00041">
    <property type="entry name" value="HTH_ARAC_FAMILY_1"/>
    <property type="match status" value="1"/>
</dbReference>
<dbReference type="PANTHER" id="PTHR47504:SF5">
    <property type="entry name" value="RIGHT ORIGIN-BINDING PROTEIN"/>
    <property type="match status" value="1"/>
</dbReference>
<accession>A0ABW9XNV4</accession>
<keyword evidence="6" id="KW-1185">Reference proteome</keyword>
<dbReference type="InterPro" id="IPR011256">
    <property type="entry name" value="Reg_factor_effector_dom_sf"/>
</dbReference>
<evidence type="ECO:0000256" key="2">
    <source>
        <dbReference type="ARBA" id="ARBA00023125"/>
    </source>
</evidence>
<keyword evidence="3" id="KW-0804">Transcription</keyword>
<dbReference type="InterPro" id="IPR010499">
    <property type="entry name" value="AraC_E-bd"/>
</dbReference>
<dbReference type="SMART" id="SM00871">
    <property type="entry name" value="AraC_E_bind"/>
    <property type="match status" value="1"/>
</dbReference>
<dbReference type="InterPro" id="IPR018062">
    <property type="entry name" value="HTH_AraC-typ_CS"/>
</dbReference>
<dbReference type="InterPro" id="IPR050959">
    <property type="entry name" value="MarA-like"/>
</dbReference>
<dbReference type="InterPro" id="IPR018060">
    <property type="entry name" value="HTH_AraC"/>
</dbReference>
<keyword evidence="1" id="KW-0805">Transcription regulation</keyword>
<dbReference type="InterPro" id="IPR029441">
    <property type="entry name" value="Cass2"/>
</dbReference>
<dbReference type="PANTHER" id="PTHR47504">
    <property type="entry name" value="RIGHT ORIGIN-BINDING PROTEIN"/>
    <property type="match status" value="1"/>
</dbReference>
<dbReference type="InterPro" id="IPR020449">
    <property type="entry name" value="Tscrpt_reg_AraC-type_HTH"/>
</dbReference>
<dbReference type="SMART" id="SM00342">
    <property type="entry name" value="HTH_ARAC"/>
    <property type="match status" value="1"/>
</dbReference>
<dbReference type="Gene3D" id="1.10.10.60">
    <property type="entry name" value="Homeodomain-like"/>
    <property type="match status" value="2"/>
</dbReference>
<evidence type="ECO:0000256" key="1">
    <source>
        <dbReference type="ARBA" id="ARBA00023015"/>
    </source>
</evidence>
<dbReference type="EMBL" id="JAAAMV010000004">
    <property type="protein sequence ID" value="NBD24116.1"/>
    <property type="molecule type" value="Genomic_DNA"/>
</dbReference>
<keyword evidence="2" id="KW-0238">DNA-binding</keyword>
<dbReference type="Pfam" id="PF14526">
    <property type="entry name" value="Cass2"/>
    <property type="match status" value="1"/>
</dbReference>
<name>A0ABW9XNV4_9BACL</name>
<reference evidence="5 6" key="1">
    <citation type="submission" date="2020-01" db="EMBL/GenBank/DDBJ databases">
        <title>Paenibacillus soybeanensis sp. nov. isolated from the nodules of soybean (Glycine max(L.) Merr).</title>
        <authorList>
            <person name="Wang H."/>
        </authorList>
    </citation>
    <scope>NUCLEOTIDE SEQUENCE [LARGE SCALE GENOMIC DNA]</scope>
    <source>
        <strain evidence="5 6">T1</strain>
    </source>
</reference>
<dbReference type="InterPro" id="IPR009057">
    <property type="entry name" value="Homeodomain-like_sf"/>
</dbReference>
<evidence type="ECO:0000256" key="3">
    <source>
        <dbReference type="ARBA" id="ARBA00023163"/>
    </source>
</evidence>
<dbReference type="Gene3D" id="3.20.80.10">
    <property type="entry name" value="Regulatory factor, effector binding domain"/>
    <property type="match status" value="1"/>
</dbReference>
<dbReference type="SUPFAM" id="SSF55136">
    <property type="entry name" value="Probable bacterial effector-binding domain"/>
    <property type="match status" value="1"/>
</dbReference>
<gene>
    <name evidence="5" type="ORF">GT019_09540</name>
</gene>
<organism evidence="5 6">
    <name type="scientific">Paenibacillus glycinis</name>
    <dbReference type="NCBI Taxonomy" id="2697035"/>
    <lineage>
        <taxon>Bacteria</taxon>
        <taxon>Bacillati</taxon>
        <taxon>Bacillota</taxon>
        <taxon>Bacilli</taxon>
        <taxon>Bacillales</taxon>
        <taxon>Paenibacillaceae</taxon>
        <taxon>Paenibacillus</taxon>
    </lineage>
</organism>
<dbReference type="Proteomes" id="UP000665561">
    <property type="component" value="Unassembled WGS sequence"/>
</dbReference>